<evidence type="ECO:0000313" key="2">
    <source>
        <dbReference type="Proteomes" id="UP000198935"/>
    </source>
</evidence>
<sequence>MNDYFERLTNRLLEQNDQMSYSEARTWVELLWEDFETTYAKAGREYKGKEMTERILMQWIDQYGSKLHEVLLEKPKYRELFEKKKFYH</sequence>
<keyword evidence="2" id="KW-1185">Reference proteome</keyword>
<reference evidence="2" key="1">
    <citation type="submission" date="2016-10" db="EMBL/GenBank/DDBJ databases">
        <authorList>
            <person name="Varghese N."/>
            <person name="Submissions S."/>
        </authorList>
    </citation>
    <scope>NUCLEOTIDE SEQUENCE [LARGE SCALE GENOMIC DNA]</scope>
    <source>
        <strain evidence="2">SP</strain>
    </source>
</reference>
<name>A0A1H3J1L1_9BACI</name>
<gene>
    <name evidence="1" type="ORF">SAMN05421736_101995</name>
</gene>
<dbReference type="OrthoDB" id="2361637at2"/>
<dbReference type="Proteomes" id="UP000198935">
    <property type="component" value="Unassembled WGS sequence"/>
</dbReference>
<dbReference type="InterPro" id="IPR026952">
    <property type="entry name" value="WVELL"/>
</dbReference>
<organism evidence="1 2">
    <name type="scientific">Evansella caseinilytica</name>
    <dbReference type="NCBI Taxonomy" id="1503961"/>
    <lineage>
        <taxon>Bacteria</taxon>
        <taxon>Bacillati</taxon>
        <taxon>Bacillota</taxon>
        <taxon>Bacilli</taxon>
        <taxon>Bacillales</taxon>
        <taxon>Bacillaceae</taxon>
        <taxon>Evansella</taxon>
    </lineage>
</organism>
<protein>
    <submittedName>
        <fullName evidence="1">WVELL protein</fullName>
    </submittedName>
</protein>
<evidence type="ECO:0000313" key="1">
    <source>
        <dbReference type="EMBL" id="SDY33821.1"/>
    </source>
</evidence>
<dbReference type="EMBL" id="FNPI01000001">
    <property type="protein sequence ID" value="SDY33821.1"/>
    <property type="molecule type" value="Genomic_DNA"/>
</dbReference>
<proteinExistence type="predicted"/>
<dbReference type="Pfam" id="PF14043">
    <property type="entry name" value="WVELL"/>
    <property type="match status" value="1"/>
</dbReference>
<dbReference type="AlphaFoldDB" id="A0A1H3J1L1"/>
<accession>A0A1H3J1L1</accession>
<dbReference type="STRING" id="1503961.SAMN05421736_101995"/>